<reference evidence="2" key="1">
    <citation type="submission" date="2018-02" db="EMBL/GenBank/DDBJ databases">
        <title>Rhizophora mucronata_Transcriptome.</title>
        <authorList>
            <person name="Meera S.P."/>
            <person name="Sreeshan A."/>
            <person name="Augustine A."/>
        </authorList>
    </citation>
    <scope>NUCLEOTIDE SEQUENCE</scope>
    <source>
        <tissue evidence="2">Leaf</tissue>
    </source>
</reference>
<organism evidence="2">
    <name type="scientific">Rhizophora mucronata</name>
    <name type="common">Asiatic mangrove</name>
    <dbReference type="NCBI Taxonomy" id="61149"/>
    <lineage>
        <taxon>Eukaryota</taxon>
        <taxon>Viridiplantae</taxon>
        <taxon>Streptophyta</taxon>
        <taxon>Embryophyta</taxon>
        <taxon>Tracheophyta</taxon>
        <taxon>Spermatophyta</taxon>
        <taxon>Magnoliopsida</taxon>
        <taxon>eudicotyledons</taxon>
        <taxon>Gunneridae</taxon>
        <taxon>Pentapetalae</taxon>
        <taxon>rosids</taxon>
        <taxon>fabids</taxon>
        <taxon>Malpighiales</taxon>
        <taxon>Rhizophoraceae</taxon>
        <taxon>Rhizophora</taxon>
    </lineage>
</organism>
<dbReference type="EMBL" id="GGEC01015883">
    <property type="protein sequence ID" value="MBW96366.1"/>
    <property type="molecule type" value="Transcribed_RNA"/>
</dbReference>
<evidence type="ECO:0000313" key="2">
    <source>
        <dbReference type="EMBL" id="MBW96366.1"/>
    </source>
</evidence>
<feature type="transmembrane region" description="Helical" evidence="1">
    <location>
        <begin position="12"/>
        <end position="35"/>
    </location>
</feature>
<accession>A0A2P2JSB2</accession>
<keyword evidence="1" id="KW-0472">Membrane</keyword>
<protein>
    <submittedName>
        <fullName evidence="2">Uncharacterized protein</fullName>
    </submittedName>
</protein>
<proteinExistence type="predicted"/>
<keyword evidence="1" id="KW-1133">Transmembrane helix</keyword>
<dbReference type="AlphaFoldDB" id="A0A2P2JSB2"/>
<name>A0A2P2JSB2_RHIMU</name>
<keyword evidence="1" id="KW-0812">Transmembrane</keyword>
<evidence type="ECO:0000256" key="1">
    <source>
        <dbReference type="SAM" id="Phobius"/>
    </source>
</evidence>
<sequence>MHRQKVQFFSVIFHFKVVAIEGICQLCITCIVILLKKV</sequence>